<accession>A0A0P1LGJ8</accession>
<evidence type="ECO:0000313" key="12">
    <source>
        <dbReference type="Proteomes" id="UP000182011"/>
    </source>
</evidence>
<comment type="catalytic activity">
    <reaction evidence="8">
        <text>adenosine + phosphate = alpha-D-ribose 1-phosphate + adenine</text>
        <dbReference type="Rhea" id="RHEA:27642"/>
        <dbReference type="ChEBI" id="CHEBI:16335"/>
        <dbReference type="ChEBI" id="CHEBI:16708"/>
        <dbReference type="ChEBI" id="CHEBI:43474"/>
        <dbReference type="ChEBI" id="CHEBI:57720"/>
        <dbReference type="EC" id="2.4.2.1"/>
    </reaction>
    <physiologicalReaction direction="left-to-right" evidence="8">
        <dbReference type="Rhea" id="RHEA:27643"/>
    </physiologicalReaction>
</comment>
<accession>A0A0P1PAS9</accession>
<dbReference type="InterPro" id="IPR011324">
    <property type="entry name" value="Cytotoxic_necrot_fac-like_cat"/>
</dbReference>
<accession>A0A0S4MRP8</accession>
<evidence type="ECO:0000256" key="3">
    <source>
        <dbReference type="ARBA" id="ARBA00022679"/>
    </source>
</evidence>
<evidence type="ECO:0000256" key="2">
    <source>
        <dbReference type="ARBA" id="ARBA00007353"/>
    </source>
</evidence>
<dbReference type="EMBL" id="FAOP01000001">
    <property type="protein sequence ID" value="CUU01011.1"/>
    <property type="molecule type" value="Genomic_DNA"/>
</dbReference>
<dbReference type="GO" id="GO:0016787">
    <property type="term" value="F:hydrolase activity"/>
    <property type="evidence" value="ECO:0007669"/>
    <property type="project" value="UniProtKB-KW"/>
</dbReference>
<accession>A0A0N7MW91</accession>
<dbReference type="PANTHER" id="PTHR30616">
    <property type="entry name" value="UNCHARACTERIZED PROTEIN YFIH"/>
    <property type="match status" value="1"/>
</dbReference>
<keyword evidence="4" id="KW-0479">Metal-binding</keyword>
<dbReference type="GO" id="GO:0017061">
    <property type="term" value="F:S-methyl-5-thioadenosine phosphorylase activity"/>
    <property type="evidence" value="ECO:0007669"/>
    <property type="project" value="UniProtKB-EC"/>
</dbReference>
<evidence type="ECO:0000256" key="6">
    <source>
        <dbReference type="ARBA" id="ARBA00022833"/>
    </source>
</evidence>
<sequence>MVKSEPVYLIKPKIFNAFSEVLAVMTTKRNVNSSEAFNVGFTTNSDPERVNENRKILLEQLGISKDQLAIPKQIHSSNICYVDKPGIYDNCDALVTDKRGIYLIVSVADCAPVYIYDKSVKAIALVHCGWRGAKEKIVAKAVDFMVNQFKSDVNNLTAFIGPCASVCCYEVDKEFEEYFDLRFLRFKRNGKYHFDLKGEIFSQLVNSGLNFRNIEVSRHCTICEADLFHSFRRYGENSGRMWALFGLR</sequence>
<accession>A0A0P1M1C8</accession>
<accession>A0A0P1LL01</accession>
<name>A0A0P1M1C8_9BACT</name>
<proteinExistence type="inferred from homology"/>
<reference evidence="11 12" key="1">
    <citation type="submission" date="2015-11" db="EMBL/GenBank/DDBJ databases">
        <authorList>
            <person name="Zhang Y."/>
            <person name="Guo Z."/>
        </authorList>
    </citation>
    <scope>NUCLEOTIDE SEQUENCE [LARGE SCALE GENOMIC DNA]</scope>
    <source>
        <strain evidence="11">JGI-4</strain>
    </source>
</reference>
<comment type="catalytic activity">
    <reaction evidence="7">
        <text>adenosine + H2O + H(+) = inosine + NH4(+)</text>
        <dbReference type="Rhea" id="RHEA:24408"/>
        <dbReference type="ChEBI" id="CHEBI:15377"/>
        <dbReference type="ChEBI" id="CHEBI:15378"/>
        <dbReference type="ChEBI" id="CHEBI:16335"/>
        <dbReference type="ChEBI" id="CHEBI:17596"/>
        <dbReference type="ChEBI" id="CHEBI:28938"/>
        <dbReference type="EC" id="3.5.4.4"/>
    </reaction>
    <physiologicalReaction direction="left-to-right" evidence="7">
        <dbReference type="Rhea" id="RHEA:24409"/>
    </physiologicalReaction>
</comment>
<dbReference type="NCBIfam" id="TIGR00726">
    <property type="entry name" value="peptidoglycan editing factor PgeF"/>
    <property type="match status" value="1"/>
</dbReference>
<dbReference type="Proteomes" id="UP000182011">
    <property type="component" value="Unassembled WGS sequence"/>
</dbReference>
<dbReference type="AlphaFoldDB" id="A0A0P1M1C8"/>
<dbReference type="SUPFAM" id="SSF64438">
    <property type="entry name" value="CNF1/YfiH-like putative cysteine hydrolases"/>
    <property type="match status" value="1"/>
</dbReference>
<evidence type="ECO:0000256" key="4">
    <source>
        <dbReference type="ARBA" id="ARBA00022723"/>
    </source>
</evidence>
<protein>
    <recommendedName>
        <fullName evidence="10">Purine nucleoside phosphorylase</fullName>
    </recommendedName>
</protein>
<keyword evidence="5" id="KW-0378">Hydrolase</keyword>
<accession>A0A0N7MNW7</accession>
<accession>A0A0N7MTR9</accession>
<keyword evidence="6" id="KW-0862">Zinc</keyword>
<keyword evidence="3" id="KW-0808">Transferase</keyword>
<dbReference type="Gene3D" id="3.60.140.10">
    <property type="entry name" value="CNF1/YfiH-like putative cysteine hydrolases"/>
    <property type="match status" value="1"/>
</dbReference>
<dbReference type="STRING" id="1633631.GCA_001442925_00154"/>
<accession>A0A0P1LF60</accession>
<evidence type="ECO:0000256" key="1">
    <source>
        <dbReference type="ARBA" id="ARBA00000553"/>
    </source>
</evidence>
<comment type="similarity">
    <text evidence="2 10">Belongs to the purine nucleoside phosphorylase YfiH/LACC1 family.</text>
</comment>
<dbReference type="PANTHER" id="PTHR30616:SF2">
    <property type="entry name" value="PURINE NUCLEOSIDE PHOSPHORYLASE LACC1"/>
    <property type="match status" value="1"/>
</dbReference>
<dbReference type="CDD" id="cd16833">
    <property type="entry name" value="YfiH"/>
    <property type="match status" value="1"/>
</dbReference>
<evidence type="ECO:0000256" key="10">
    <source>
        <dbReference type="RuleBase" id="RU361274"/>
    </source>
</evidence>
<dbReference type="GO" id="GO:0005507">
    <property type="term" value="F:copper ion binding"/>
    <property type="evidence" value="ECO:0007669"/>
    <property type="project" value="TreeGrafter"/>
</dbReference>
<evidence type="ECO:0000256" key="9">
    <source>
        <dbReference type="ARBA" id="ARBA00049893"/>
    </source>
</evidence>
<evidence type="ECO:0000256" key="5">
    <source>
        <dbReference type="ARBA" id="ARBA00022801"/>
    </source>
</evidence>
<evidence type="ECO:0000256" key="8">
    <source>
        <dbReference type="ARBA" id="ARBA00048968"/>
    </source>
</evidence>
<dbReference type="Pfam" id="PF02578">
    <property type="entry name" value="Cu-oxidase_4"/>
    <property type="match status" value="1"/>
</dbReference>
<evidence type="ECO:0000256" key="7">
    <source>
        <dbReference type="ARBA" id="ARBA00047989"/>
    </source>
</evidence>
<comment type="catalytic activity">
    <reaction evidence="1">
        <text>inosine + phosphate = alpha-D-ribose 1-phosphate + hypoxanthine</text>
        <dbReference type="Rhea" id="RHEA:27646"/>
        <dbReference type="ChEBI" id="CHEBI:17368"/>
        <dbReference type="ChEBI" id="CHEBI:17596"/>
        <dbReference type="ChEBI" id="CHEBI:43474"/>
        <dbReference type="ChEBI" id="CHEBI:57720"/>
        <dbReference type="EC" id="2.4.2.1"/>
    </reaction>
    <physiologicalReaction direction="left-to-right" evidence="1">
        <dbReference type="Rhea" id="RHEA:27647"/>
    </physiologicalReaction>
</comment>
<gene>
    <name evidence="11" type="ORF">JGI4_00154</name>
</gene>
<dbReference type="InterPro" id="IPR038371">
    <property type="entry name" value="Cu_polyphenol_OxRdtase_sf"/>
</dbReference>
<dbReference type="RefSeq" id="WP_141651962.1">
    <property type="nucleotide sequence ID" value="NZ_CZVN01000054.1"/>
</dbReference>
<evidence type="ECO:0000313" key="11">
    <source>
        <dbReference type="EMBL" id="CUU01011.1"/>
    </source>
</evidence>
<dbReference type="InterPro" id="IPR003730">
    <property type="entry name" value="Cu_polyphenol_OxRdtase"/>
</dbReference>
<comment type="catalytic activity">
    <reaction evidence="9">
        <text>S-methyl-5'-thioadenosine + phosphate = 5-(methylsulfanyl)-alpha-D-ribose 1-phosphate + adenine</text>
        <dbReference type="Rhea" id="RHEA:11852"/>
        <dbReference type="ChEBI" id="CHEBI:16708"/>
        <dbReference type="ChEBI" id="CHEBI:17509"/>
        <dbReference type="ChEBI" id="CHEBI:43474"/>
        <dbReference type="ChEBI" id="CHEBI:58533"/>
        <dbReference type="EC" id="2.4.2.28"/>
    </reaction>
    <physiologicalReaction direction="left-to-right" evidence="9">
        <dbReference type="Rhea" id="RHEA:11853"/>
    </physiologicalReaction>
</comment>
<organism evidence="11 12">
    <name type="scientific">Candidatus Kryptonium thompsonii</name>
    <dbReference type="NCBI Taxonomy" id="1633631"/>
    <lineage>
        <taxon>Bacteria</taxon>
        <taxon>Pseudomonadati</taxon>
        <taxon>Candidatus Kryptoniota</taxon>
        <taxon>Candidatus Kryptonium</taxon>
    </lineage>
</organism>